<gene>
    <name evidence="12" type="ORF">HUK38_09455</name>
</gene>
<evidence type="ECO:0000256" key="1">
    <source>
        <dbReference type="ARBA" id="ARBA00004401"/>
    </source>
</evidence>
<evidence type="ECO:0000313" key="12">
    <source>
        <dbReference type="EMBL" id="MBB1126458.1"/>
    </source>
</evidence>
<dbReference type="PANTHER" id="PTHR38035:SF1">
    <property type="entry name" value="ANCILLARY SECYEG TRANSLOCON SUBUNIT"/>
    <property type="match status" value="1"/>
</dbReference>
<evidence type="ECO:0000256" key="7">
    <source>
        <dbReference type="ARBA" id="ARBA00024197"/>
    </source>
</evidence>
<feature type="compositionally biased region" description="Polar residues" evidence="9">
    <location>
        <begin position="307"/>
        <end position="321"/>
    </location>
</feature>
<dbReference type="Gene3D" id="1.25.40.10">
    <property type="entry name" value="Tetratricopeptide repeat domain"/>
    <property type="match status" value="1"/>
</dbReference>
<evidence type="ECO:0000256" key="5">
    <source>
        <dbReference type="ARBA" id="ARBA00023136"/>
    </source>
</evidence>
<name>A0A839HHE2_9GAMM</name>
<feature type="transmembrane region" description="Helical" evidence="10">
    <location>
        <begin position="25"/>
        <end position="44"/>
    </location>
</feature>
<dbReference type="SUPFAM" id="SSF48452">
    <property type="entry name" value="TPR-like"/>
    <property type="match status" value="1"/>
</dbReference>
<evidence type="ECO:0000256" key="4">
    <source>
        <dbReference type="ARBA" id="ARBA00022989"/>
    </source>
</evidence>
<comment type="caution">
    <text evidence="12">The sequence shown here is derived from an EMBL/GenBank/DDBJ whole genome shotgun (WGS) entry which is preliminary data.</text>
</comment>
<comment type="similarity">
    <text evidence="7">Belongs to the YfgM family.</text>
</comment>
<evidence type="ECO:0000256" key="9">
    <source>
        <dbReference type="SAM" id="MobiDB-lite"/>
    </source>
</evidence>
<feature type="region of interest" description="Disordered" evidence="9">
    <location>
        <begin position="210"/>
        <end position="396"/>
    </location>
</feature>
<evidence type="ECO:0000256" key="10">
    <source>
        <dbReference type="SAM" id="Phobius"/>
    </source>
</evidence>
<evidence type="ECO:0000313" key="13">
    <source>
        <dbReference type="Proteomes" id="UP000548632"/>
    </source>
</evidence>
<reference evidence="12 13" key="1">
    <citation type="journal article" date="2020" name="Arch. Microbiol.">
        <title>The genome sequence of the giant phototrophic gammaproteobacterium Thiospirillum jenense gives insight into its physiological properties and phylogenetic relationships.</title>
        <authorList>
            <person name="Imhoff J.F."/>
            <person name="Meyer T.E."/>
            <person name="Kyndt J.A."/>
        </authorList>
    </citation>
    <scope>NUCLEOTIDE SEQUENCE [LARGE SCALE GENOMIC DNA]</scope>
    <source>
        <strain evidence="12 13">DSM 216</strain>
    </source>
</reference>
<keyword evidence="2" id="KW-1003">Cell membrane</keyword>
<dbReference type="InterPro" id="IPR018704">
    <property type="entry name" value="SecYEG/CpoB_TPR"/>
</dbReference>
<proteinExistence type="inferred from homology"/>
<evidence type="ECO:0000256" key="6">
    <source>
        <dbReference type="ARBA" id="ARBA00023186"/>
    </source>
</evidence>
<dbReference type="Proteomes" id="UP000548632">
    <property type="component" value="Unassembled WGS sequence"/>
</dbReference>
<sequence length="396" mass="41068">MSMADLMTDDEKVEAIRTWWRENGLAVGIGIALGVAIVFGWRAWVFHQSRIQQQASFAFEQLLMTASADKPELKQITAQTDAIIADYSKTPYAMFAQLALAKAAVEQGDLTTAIKTLRSAIKTAPDAALAKLAALRLLQVFIAAGDYQAAAEVLKKHDDGGSFTSEFAALRGDLAVAENRLDDARVAYQAALTLGAGSARLIELKLRELPAGKSPPAPPLSKGGMENDLSKGGSSESKGELEKTAAAVIPATLTVESDKSNSAAAAVNSDKSNSPAAAVDSDKINSPAPAVDSDKSNSPAPVESDKTNSPAPVNSDKSNSPAPVESDKTNSPAAAVDSDKINSPAPAVDSDKPNSPAPAVDSNKPNSPAPAVEPDKPNSPTPPVELNQPAPVESGK</sequence>
<organism evidence="12 13">
    <name type="scientific">Thiospirillum jenense</name>
    <dbReference type="NCBI Taxonomy" id="1653858"/>
    <lineage>
        <taxon>Bacteria</taxon>
        <taxon>Pseudomonadati</taxon>
        <taxon>Pseudomonadota</taxon>
        <taxon>Gammaproteobacteria</taxon>
        <taxon>Chromatiales</taxon>
        <taxon>Chromatiaceae</taxon>
        <taxon>Thiospirillum</taxon>
    </lineage>
</organism>
<keyword evidence="6" id="KW-0143">Chaperone</keyword>
<evidence type="ECO:0000256" key="2">
    <source>
        <dbReference type="ARBA" id="ARBA00022475"/>
    </source>
</evidence>
<keyword evidence="4 10" id="KW-1133">Transmembrane helix</keyword>
<dbReference type="GO" id="GO:0005886">
    <property type="term" value="C:plasma membrane"/>
    <property type="evidence" value="ECO:0007669"/>
    <property type="project" value="UniProtKB-SubCell"/>
</dbReference>
<keyword evidence="13" id="KW-1185">Reference proteome</keyword>
<evidence type="ECO:0000256" key="8">
    <source>
        <dbReference type="ARBA" id="ARBA00024235"/>
    </source>
</evidence>
<dbReference type="Pfam" id="PF09976">
    <property type="entry name" value="TPR_21"/>
    <property type="match status" value="1"/>
</dbReference>
<dbReference type="GO" id="GO:0044877">
    <property type="term" value="F:protein-containing complex binding"/>
    <property type="evidence" value="ECO:0007669"/>
    <property type="project" value="InterPro"/>
</dbReference>
<dbReference type="InterPro" id="IPR011990">
    <property type="entry name" value="TPR-like_helical_dom_sf"/>
</dbReference>
<keyword evidence="5 10" id="KW-0472">Membrane</keyword>
<keyword evidence="3 10" id="KW-0812">Transmembrane</keyword>
<comment type="subcellular location">
    <subcellularLocation>
        <location evidence="1">Cell membrane</location>
        <topology evidence="1">Single-pass type II membrane protein</topology>
    </subcellularLocation>
</comment>
<accession>A0A839HHE2</accession>
<dbReference type="InterPro" id="IPR026039">
    <property type="entry name" value="YfgM"/>
</dbReference>
<dbReference type="AlphaFoldDB" id="A0A839HHE2"/>
<evidence type="ECO:0000256" key="3">
    <source>
        <dbReference type="ARBA" id="ARBA00022692"/>
    </source>
</evidence>
<evidence type="ECO:0000259" key="11">
    <source>
        <dbReference type="Pfam" id="PF09976"/>
    </source>
</evidence>
<protein>
    <recommendedName>
        <fullName evidence="8">Ancillary SecYEG translocon subunit</fullName>
    </recommendedName>
</protein>
<dbReference type="EMBL" id="JABVCQ010000019">
    <property type="protein sequence ID" value="MBB1126458.1"/>
    <property type="molecule type" value="Genomic_DNA"/>
</dbReference>
<dbReference type="PANTHER" id="PTHR38035">
    <property type="entry name" value="UPF0070 PROTEIN YFGM"/>
    <property type="match status" value="1"/>
</dbReference>
<feature type="domain" description="Ancillary SecYEG translocon subunit/Cell division coordinator CpoB TPR" evidence="11">
    <location>
        <begin position="17"/>
        <end position="209"/>
    </location>
</feature>